<comment type="caution">
    <text evidence="1">The sequence shown here is derived from an EMBL/GenBank/DDBJ whole genome shotgun (WGS) entry which is preliminary data.</text>
</comment>
<dbReference type="InterPro" id="IPR029061">
    <property type="entry name" value="THDP-binding"/>
</dbReference>
<dbReference type="AlphaFoldDB" id="A0A0F9EVW7"/>
<proteinExistence type="predicted"/>
<dbReference type="EMBL" id="LAZR01035283">
    <property type="protein sequence ID" value="KKL27923.1"/>
    <property type="molecule type" value="Genomic_DNA"/>
</dbReference>
<organism evidence="1">
    <name type="scientific">marine sediment metagenome</name>
    <dbReference type="NCBI Taxonomy" id="412755"/>
    <lineage>
        <taxon>unclassified sequences</taxon>
        <taxon>metagenomes</taxon>
        <taxon>ecological metagenomes</taxon>
    </lineage>
</organism>
<feature type="non-terminal residue" evidence="1">
    <location>
        <position position="45"/>
    </location>
</feature>
<evidence type="ECO:0008006" key="2">
    <source>
        <dbReference type="Google" id="ProtNLM"/>
    </source>
</evidence>
<protein>
    <recommendedName>
        <fullName evidence="2">Transketolase signature 1 domain-containing protein</fullName>
    </recommendedName>
</protein>
<dbReference type="Gene3D" id="3.40.50.970">
    <property type="match status" value="1"/>
</dbReference>
<reference evidence="1" key="1">
    <citation type="journal article" date="2015" name="Nature">
        <title>Complex archaea that bridge the gap between prokaryotes and eukaryotes.</title>
        <authorList>
            <person name="Spang A."/>
            <person name="Saw J.H."/>
            <person name="Jorgensen S.L."/>
            <person name="Zaremba-Niedzwiedzka K."/>
            <person name="Martijn J."/>
            <person name="Lind A.E."/>
            <person name="van Eijk R."/>
            <person name="Schleper C."/>
            <person name="Guy L."/>
            <person name="Ettema T.J."/>
        </authorList>
    </citation>
    <scope>NUCLEOTIDE SEQUENCE</scope>
</reference>
<gene>
    <name evidence="1" type="ORF">LCGC14_2380280</name>
</gene>
<sequence length="45" mass="4802">MNVEQLKCIAAKLRYDLVAMIAYAGSGHPGGSLSLIEILSALYYG</sequence>
<accession>A0A0F9EVW7</accession>
<dbReference type="SUPFAM" id="SSF52518">
    <property type="entry name" value="Thiamin diphosphate-binding fold (THDP-binding)"/>
    <property type="match status" value="1"/>
</dbReference>
<name>A0A0F9EVW7_9ZZZZ</name>
<evidence type="ECO:0000313" key="1">
    <source>
        <dbReference type="EMBL" id="KKL27923.1"/>
    </source>
</evidence>